<dbReference type="AlphaFoldDB" id="A0A0F9VNK2"/>
<organism evidence="2">
    <name type="scientific">marine sediment metagenome</name>
    <dbReference type="NCBI Taxonomy" id="412755"/>
    <lineage>
        <taxon>unclassified sequences</taxon>
        <taxon>metagenomes</taxon>
        <taxon>ecological metagenomes</taxon>
    </lineage>
</organism>
<dbReference type="Gene3D" id="3.40.50.1110">
    <property type="entry name" value="SGNH hydrolase"/>
    <property type="match status" value="1"/>
</dbReference>
<accession>A0A0F9VNK2</accession>
<comment type="caution">
    <text evidence="2">The sequence shown here is derived from an EMBL/GenBank/DDBJ whole genome shotgun (WGS) entry which is preliminary data.</text>
</comment>
<dbReference type="SUPFAM" id="SSF52266">
    <property type="entry name" value="SGNH hydrolase"/>
    <property type="match status" value="1"/>
</dbReference>
<gene>
    <name evidence="2" type="ORF">LCGC14_0116920</name>
</gene>
<dbReference type="InterPro" id="IPR013830">
    <property type="entry name" value="SGNH_hydro"/>
</dbReference>
<sequence>MNLLKKCLAICSLCLMALPAGAQSILVVGDSISAAFGLGIEEGWVNLLQERIDVENYPHEVINASVSGDTTAGGLARLPRLLERHQPELVIVELGGNDGLRALSPDNMQQNLSAMVEQSQEAGADVILLGMRIPPNYGLRYTQAFEQAFIEVSEEHGVPLLPFLLENVAEDPALMQSDRIHPTAQAQPILLDTAWPVIRAWLDEQ</sequence>
<evidence type="ECO:0000259" key="1">
    <source>
        <dbReference type="Pfam" id="PF13472"/>
    </source>
</evidence>
<feature type="domain" description="SGNH hydrolase-type esterase" evidence="1">
    <location>
        <begin position="27"/>
        <end position="185"/>
    </location>
</feature>
<dbReference type="PANTHER" id="PTHR30383:SF24">
    <property type="entry name" value="THIOESTERASE 1_PROTEASE 1_LYSOPHOSPHOLIPASE L1"/>
    <property type="match status" value="1"/>
</dbReference>
<dbReference type="InterPro" id="IPR051532">
    <property type="entry name" value="Ester_Hydrolysis_Enzymes"/>
</dbReference>
<dbReference type="InterPro" id="IPR036514">
    <property type="entry name" value="SGNH_hydro_sf"/>
</dbReference>
<name>A0A0F9VNK2_9ZZZZ</name>
<dbReference type="GO" id="GO:0004622">
    <property type="term" value="F:phosphatidylcholine lysophospholipase activity"/>
    <property type="evidence" value="ECO:0007669"/>
    <property type="project" value="TreeGrafter"/>
</dbReference>
<evidence type="ECO:0000313" key="2">
    <source>
        <dbReference type="EMBL" id="KKO01478.1"/>
    </source>
</evidence>
<dbReference type="CDD" id="cd01822">
    <property type="entry name" value="Lysophospholipase_L1_like"/>
    <property type="match status" value="1"/>
</dbReference>
<reference evidence="2" key="1">
    <citation type="journal article" date="2015" name="Nature">
        <title>Complex archaea that bridge the gap between prokaryotes and eukaryotes.</title>
        <authorList>
            <person name="Spang A."/>
            <person name="Saw J.H."/>
            <person name="Jorgensen S.L."/>
            <person name="Zaremba-Niedzwiedzka K."/>
            <person name="Martijn J."/>
            <person name="Lind A.E."/>
            <person name="van Eijk R."/>
            <person name="Schleper C."/>
            <person name="Guy L."/>
            <person name="Ettema T.J."/>
        </authorList>
    </citation>
    <scope>NUCLEOTIDE SEQUENCE</scope>
</reference>
<dbReference type="EMBL" id="LAZR01000035">
    <property type="protein sequence ID" value="KKO01478.1"/>
    <property type="molecule type" value="Genomic_DNA"/>
</dbReference>
<protein>
    <recommendedName>
        <fullName evidence="1">SGNH hydrolase-type esterase domain-containing protein</fullName>
    </recommendedName>
</protein>
<proteinExistence type="predicted"/>
<dbReference type="Pfam" id="PF13472">
    <property type="entry name" value="Lipase_GDSL_2"/>
    <property type="match status" value="1"/>
</dbReference>
<dbReference type="PANTHER" id="PTHR30383">
    <property type="entry name" value="THIOESTERASE 1/PROTEASE 1/LYSOPHOSPHOLIPASE L1"/>
    <property type="match status" value="1"/>
</dbReference>